<reference evidence="1" key="1">
    <citation type="submission" date="2014-09" db="EMBL/GenBank/DDBJ databases">
        <authorList>
            <person name="Magalhaes I.L.F."/>
            <person name="Oliveira U."/>
            <person name="Santos F.R."/>
            <person name="Vidigal T.H.D.A."/>
            <person name="Brescovit A.D."/>
            <person name="Santos A.J."/>
        </authorList>
    </citation>
    <scope>NUCLEOTIDE SEQUENCE</scope>
    <source>
        <tissue evidence="1">Shoot tissue taken approximately 20 cm above the soil surface</tissue>
    </source>
</reference>
<reference evidence="1" key="2">
    <citation type="journal article" date="2015" name="Data Brief">
        <title>Shoot transcriptome of the giant reed, Arundo donax.</title>
        <authorList>
            <person name="Barrero R.A."/>
            <person name="Guerrero F.D."/>
            <person name="Moolhuijzen P."/>
            <person name="Goolsby J.A."/>
            <person name="Tidwell J."/>
            <person name="Bellgard S.E."/>
            <person name="Bellgard M.I."/>
        </authorList>
    </citation>
    <scope>NUCLEOTIDE SEQUENCE</scope>
    <source>
        <tissue evidence="1">Shoot tissue taken approximately 20 cm above the soil surface</tissue>
    </source>
</reference>
<dbReference type="EMBL" id="GBRH01219229">
    <property type="protein sequence ID" value="JAD78666.1"/>
    <property type="molecule type" value="Transcribed_RNA"/>
</dbReference>
<organism evidence="1">
    <name type="scientific">Arundo donax</name>
    <name type="common">Giant reed</name>
    <name type="synonym">Donax arundinaceus</name>
    <dbReference type="NCBI Taxonomy" id="35708"/>
    <lineage>
        <taxon>Eukaryota</taxon>
        <taxon>Viridiplantae</taxon>
        <taxon>Streptophyta</taxon>
        <taxon>Embryophyta</taxon>
        <taxon>Tracheophyta</taxon>
        <taxon>Spermatophyta</taxon>
        <taxon>Magnoliopsida</taxon>
        <taxon>Liliopsida</taxon>
        <taxon>Poales</taxon>
        <taxon>Poaceae</taxon>
        <taxon>PACMAD clade</taxon>
        <taxon>Arundinoideae</taxon>
        <taxon>Arundineae</taxon>
        <taxon>Arundo</taxon>
    </lineage>
</organism>
<proteinExistence type="predicted"/>
<sequence>MKECIVSSVTMPLRSTPMVHLRVVVLLCCGRKTSLQPTPLDITCPHLQ</sequence>
<evidence type="ECO:0000313" key="1">
    <source>
        <dbReference type="EMBL" id="JAD78666.1"/>
    </source>
</evidence>
<accession>A0A0A9N3I9</accession>
<protein>
    <submittedName>
        <fullName evidence="1">Uncharacterized protein</fullName>
    </submittedName>
</protein>
<name>A0A0A9N3I9_ARUDO</name>
<dbReference type="AlphaFoldDB" id="A0A0A9N3I9"/>